<name>W1NS43_AMBTC</name>
<keyword evidence="3" id="KW-1185">Reference proteome</keyword>
<feature type="non-terminal residue" evidence="2">
    <location>
        <position position="60"/>
    </location>
</feature>
<dbReference type="AlphaFoldDB" id="W1NS43"/>
<keyword evidence="1" id="KW-0732">Signal</keyword>
<feature type="chain" id="PRO_5004807410" evidence="1">
    <location>
        <begin position="20"/>
        <end position="60"/>
    </location>
</feature>
<evidence type="ECO:0000256" key="1">
    <source>
        <dbReference type="SAM" id="SignalP"/>
    </source>
</evidence>
<protein>
    <submittedName>
        <fullName evidence="2">Uncharacterized protein</fullName>
    </submittedName>
</protein>
<gene>
    <name evidence="2" type="ORF">AMTR_s01905p00009050</name>
</gene>
<dbReference type="HOGENOM" id="CLU_2948700_0_0_1"/>
<organism evidence="2 3">
    <name type="scientific">Amborella trichopoda</name>
    <dbReference type="NCBI Taxonomy" id="13333"/>
    <lineage>
        <taxon>Eukaryota</taxon>
        <taxon>Viridiplantae</taxon>
        <taxon>Streptophyta</taxon>
        <taxon>Embryophyta</taxon>
        <taxon>Tracheophyta</taxon>
        <taxon>Spermatophyta</taxon>
        <taxon>Magnoliopsida</taxon>
        <taxon>Amborellales</taxon>
        <taxon>Amborellaceae</taxon>
        <taxon>Amborella</taxon>
    </lineage>
</organism>
<dbReference type="Proteomes" id="UP000017836">
    <property type="component" value="Unassembled WGS sequence"/>
</dbReference>
<dbReference type="Gramene" id="ERM97589">
    <property type="protein sequence ID" value="ERM97589"/>
    <property type="gene ID" value="AMTR_s01905p00009050"/>
</dbReference>
<sequence>MLQFLFGLALASLIAIALFSGFKRKSPRQNPAVFRPGVRETENGSFQTKDSSTDVIIVGA</sequence>
<evidence type="ECO:0000313" key="3">
    <source>
        <dbReference type="Proteomes" id="UP000017836"/>
    </source>
</evidence>
<dbReference type="EMBL" id="KI395982">
    <property type="protein sequence ID" value="ERM97589.1"/>
    <property type="molecule type" value="Genomic_DNA"/>
</dbReference>
<feature type="signal peptide" evidence="1">
    <location>
        <begin position="1"/>
        <end position="19"/>
    </location>
</feature>
<reference evidence="3" key="1">
    <citation type="journal article" date="2013" name="Science">
        <title>The Amborella genome and the evolution of flowering plants.</title>
        <authorList>
            <consortium name="Amborella Genome Project"/>
        </authorList>
    </citation>
    <scope>NUCLEOTIDE SEQUENCE [LARGE SCALE GENOMIC DNA]</scope>
</reference>
<accession>W1NS43</accession>
<proteinExistence type="predicted"/>
<evidence type="ECO:0000313" key="2">
    <source>
        <dbReference type="EMBL" id="ERM97589.1"/>
    </source>
</evidence>